<evidence type="ECO:0000256" key="1">
    <source>
        <dbReference type="SAM" id="Phobius"/>
    </source>
</evidence>
<organism evidence="2">
    <name type="scientific">Podoviridae sp. ctU7u6</name>
    <dbReference type="NCBI Taxonomy" id="2825252"/>
    <lineage>
        <taxon>Viruses</taxon>
        <taxon>Duplodnaviria</taxon>
        <taxon>Heunggongvirae</taxon>
        <taxon>Uroviricota</taxon>
        <taxon>Caudoviricetes</taxon>
    </lineage>
</organism>
<feature type="transmembrane region" description="Helical" evidence="1">
    <location>
        <begin position="9"/>
        <end position="29"/>
    </location>
</feature>
<keyword evidence="1" id="KW-0472">Membrane</keyword>
<evidence type="ECO:0000313" key="2">
    <source>
        <dbReference type="EMBL" id="DAE03131.1"/>
    </source>
</evidence>
<accession>A0A8S5P9K7</accession>
<reference evidence="2" key="1">
    <citation type="journal article" date="2021" name="Proc. Natl. Acad. Sci. U.S.A.">
        <title>A Catalog of Tens of Thousands of Viruses from Human Metagenomes Reveals Hidden Associations with Chronic Diseases.</title>
        <authorList>
            <person name="Tisza M.J."/>
            <person name="Buck C.B."/>
        </authorList>
    </citation>
    <scope>NUCLEOTIDE SEQUENCE</scope>
    <source>
        <strain evidence="2">CtU7u6</strain>
    </source>
</reference>
<proteinExistence type="predicted"/>
<name>A0A8S5P9K7_9CAUD</name>
<sequence length="30" mass="3644">MSSLTTRYGIFRTAVFTYFYCFSLYSLYIE</sequence>
<protein>
    <submittedName>
        <fullName evidence="2">Uncharacterized protein</fullName>
    </submittedName>
</protein>
<dbReference type="EMBL" id="BK015359">
    <property type="protein sequence ID" value="DAE03131.1"/>
    <property type="molecule type" value="Genomic_DNA"/>
</dbReference>
<keyword evidence="1" id="KW-1133">Transmembrane helix</keyword>
<keyword evidence="1" id="KW-0812">Transmembrane</keyword>